<dbReference type="KEGG" id="aaeo:BJI67_10275"/>
<accession>A0A1D8K8X0</accession>
<dbReference type="RefSeq" id="WP_070072945.1">
    <property type="nucleotide sequence ID" value="NZ_CP017448.1"/>
</dbReference>
<dbReference type="PANTHER" id="PTHR40082:SF1">
    <property type="entry name" value="BLR5956 PROTEIN"/>
    <property type="match status" value="1"/>
</dbReference>
<dbReference type="Gene3D" id="3.40.50.10090">
    <property type="match status" value="2"/>
</dbReference>
<protein>
    <recommendedName>
        <fullName evidence="1">Tetrapyrrole biosynthesis uroporphyrinogen III synthase domain-containing protein</fullName>
    </recommendedName>
</protein>
<organism evidence="2 3">
    <name type="scientific">Acidihalobacter aeolianus</name>
    <dbReference type="NCBI Taxonomy" id="2792603"/>
    <lineage>
        <taxon>Bacteria</taxon>
        <taxon>Pseudomonadati</taxon>
        <taxon>Pseudomonadota</taxon>
        <taxon>Gammaproteobacteria</taxon>
        <taxon>Chromatiales</taxon>
        <taxon>Ectothiorhodospiraceae</taxon>
        <taxon>Acidihalobacter</taxon>
    </lineage>
</organism>
<dbReference type="GO" id="GO:0006780">
    <property type="term" value="P:uroporphyrinogen III biosynthetic process"/>
    <property type="evidence" value="ECO:0007669"/>
    <property type="project" value="InterPro"/>
</dbReference>
<dbReference type="EMBL" id="CP017448">
    <property type="protein sequence ID" value="AOV17392.1"/>
    <property type="molecule type" value="Genomic_DNA"/>
</dbReference>
<dbReference type="SUPFAM" id="SSF69618">
    <property type="entry name" value="HemD-like"/>
    <property type="match status" value="1"/>
</dbReference>
<dbReference type="InterPro" id="IPR039793">
    <property type="entry name" value="UROS/Hem4"/>
</dbReference>
<dbReference type="GO" id="GO:0004852">
    <property type="term" value="F:uroporphyrinogen-III synthase activity"/>
    <property type="evidence" value="ECO:0007669"/>
    <property type="project" value="InterPro"/>
</dbReference>
<evidence type="ECO:0000313" key="2">
    <source>
        <dbReference type="EMBL" id="AOV17392.1"/>
    </source>
</evidence>
<name>A0A1D8K8X0_9GAMM</name>
<feature type="domain" description="Tetrapyrrole biosynthesis uroporphyrinogen III synthase" evidence="1">
    <location>
        <begin position="24"/>
        <end position="260"/>
    </location>
</feature>
<proteinExistence type="predicted"/>
<keyword evidence="3" id="KW-1185">Reference proteome</keyword>
<gene>
    <name evidence="2" type="ORF">BJI67_10275</name>
</gene>
<evidence type="ECO:0000259" key="1">
    <source>
        <dbReference type="Pfam" id="PF02602"/>
    </source>
</evidence>
<dbReference type="CDD" id="cd06578">
    <property type="entry name" value="HemD"/>
    <property type="match status" value="1"/>
</dbReference>
<reference evidence="2 3" key="1">
    <citation type="submission" date="2016-09" db="EMBL/GenBank/DDBJ databases">
        <title>Acidihalobacter prosperus V6 (DSM14174).</title>
        <authorList>
            <person name="Khaleque H.N."/>
            <person name="Ramsay J.P."/>
            <person name="Murphy R.J.T."/>
            <person name="Kaksonen A.H."/>
            <person name="Boxall N.J."/>
            <person name="Watkin E.L.J."/>
        </authorList>
    </citation>
    <scope>NUCLEOTIDE SEQUENCE [LARGE SCALE GENOMIC DNA]</scope>
    <source>
        <strain evidence="2 3">V6</strain>
    </source>
</reference>
<dbReference type="InterPro" id="IPR036108">
    <property type="entry name" value="4pyrrol_syn_uPrphyn_synt_sf"/>
</dbReference>
<sequence length="283" mass="30518">MTESVSFGGFDGRCVALPEARQLDVLAGLLERRGAEVIRCPLVSILDTPDQTSVCNWLKHFIEDDEVSDIILLTGEGVSRLLGAAERHYLRPAFEGKLAAVRKIARGPKPGRALREIGLSSDVVSPVPTTQGVIDLLPTLEFTTRRVAVQLYGSEPNLPLQQTLRTHGLEPMPVAPYIYASEMDDARVIDLIDTLAVGKVDAIAFTSQPQVSRLLGVAQQHGREPALRQALSGMLIAAVGPVVADLLGNRGVHVDVVPEDRYFMRPLVDAMAARFAARSVAGG</sequence>
<dbReference type="Pfam" id="PF02602">
    <property type="entry name" value="HEM4"/>
    <property type="match status" value="1"/>
</dbReference>
<dbReference type="Proteomes" id="UP000095342">
    <property type="component" value="Chromosome"/>
</dbReference>
<dbReference type="AlphaFoldDB" id="A0A1D8K8X0"/>
<dbReference type="PANTHER" id="PTHR40082">
    <property type="entry name" value="BLR5956 PROTEIN"/>
    <property type="match status" value="1"/>
</dbReference>
<dbReference type="InterPro" id="IPR003754">
    <property type="entry name" value="4pyrrol_synth_uPrphyn_synth"/>
</dbReference>
<evidence type="ECO:0000313" key="3">
    <source>
        <dbReference type="Proteomes" id="UP000095342"/>
    </source>
</evidence>